<name>A0ACC2V0G5_9TREE</name>
<dbReference type="EMBL" id="JASBWS010000177">
    <property type="protein sequence ID" value="KAJ9092341.1"/>
    <property type="molecule type" value="Genomic_DNA"/>
</dbReference>
<evidence type="ECO:0000313" key="2">
    <source>
        <dbReference type="Proteomes" id="UP001230649"/>
    </source>
</evidence>
<accession>A0ACC2V0G5</accession>
<comment type="caution">
    <text evidence="1">The sequence shown here is derived from an EMBL/GenBank/DDBJ whole genome shotgun (WGS) entry which is preliminary data.</text>
</comment>
<gene>
    <name evidence="1" type="ORF">QFC20_007399</name>
</gene>
<evidence type="ECO:0000313" key="1">
    <source>
        <dbReference type="EMBL" id="KAJ9092341.1"/>
    </source>
</evidence>
<dbReference type="Proteomes" id="UP001230649">
    <property type="component" value="Unassembled WGS sequence"/>
</dbReference>
<keyword evidence="2" id="KW-1185">Reference proteome</keyword>
<proteinExistence type="predicted"/>
<reference evidence="1" key="1">
    <citation type="submission" date="2023-04" db="EMBL/GenBank/DDBJ databases">
        <title>Draft Genome sequencing of Naganishia species isolated from polar environments using Oxford Nanopore Technology.</title>
        <authorList>
            <person name="Leo P."/>
            <person name="Venkateswaran K."/>
        </authorList>
    </citation>
    <scope>NUCLEOTIDE SEQUENCE</scope>
    <source>
        <strain evidence="1">MNA-CCFEE 5262</strain>
    </source>
</reference>
<organism evidence="1 2">
    <name type="scientific">Naganishia adeliensis</name>
    <dbReference type="NCBI Taxonomy" id="92952"/>
    <lineage>
        <taxon>Eukaryota</taxon>
        <taxon>Fungi</taxon>
        <taxon>Dikarya</taxon>
        <taxon>Basidiomycota</taxon>
        <taxon>Agaricomycotina</taxon>
        <taxon>Tremellomycetes</taxon>
        <taxon>Filobasidiales</taxon>
        <taxon>Filobasidiaceae</taxon>
        <taxon>Naganishia</taxon>
    </lineage>
</organism>
<sequence>MDIHRTRHHPSRTPAPSGKKPPPPVPPKSRSQSVDSTPGTTRSTTPQAEGTGKRPPPPVVRKPAHLSVRLPPPLPERPAPPKLPERARIVPAVQGLTHHLNVPTYHHRQVPVLPSRPLTRPEEDDGGPYRPPPPPSRTATPSSSPQPSRFAPPRQASGDVSSDADEPEPEDANEPHGLRTTPSTPVKRALDEYPDASRAHRRAPDFVPRQYVTLHHHIHGYAVCGHRLVLAAHVVKVYDLTLGDAKPVVTWDPKTLPGEARKEVKVTSVSFRALSDGMEQGRYVWCGLSTGFLVELDTFSGEPTQFRATHSAAVTHIFRSNHHMLSLDETGKLHVFTCGTADEMTPSRTIRTSERPTFVRMLGDRLWTASGPATRSTTNPALRGPTIRVYEPLGIGTTSGGRTTCTSEWTGAVTSLAVLSTDPTRVYLAHEGGYISLFHRDTLVCEAVLKVSSSDVLALEGVGERLWAGYRTGTVCVYEVGAVPWVTVNMWMAHPGGAEASCRDVPIQQILVDKLSVEETGRFAVWTWARDKLHAWDGLLSADWIETRLEDREAEYSSHSHINVLICSWNIDSCKPSDLQGPPENTKFLEECIGGAEKPEIIIFGFQEVIDLNDRKLAAKTMLFGRKDKHDGRGSAGSVSPAYARWRDKLAVAVRQYTGLSYVMLDHESLVGLMTVVFVKNEYKGRVTDASITTVKRGMGGTYGNKGAIVARCVIDDSSVCFVNVHLAAGQTQRVARNADLAAIFEDKSVLPVSLSPFAFINGGDGTRILDHETIFLNGDLNYRIDQRRENVIASIEAGDLAYLLEHDQLRKEMQNNSSFRLRTFKEAPIHFAPTYKYMSNSRDFDQSAKKRIPAWCDRVLWKTRTESYVECVDYKRYEPMVSDHRPISARFNITVKSIAPEQYAEVRQQVADDWFKQEGALIDSIMTSLDEQ</sequence>
<protein>
    <submittedName>
        <fullName evidence="1">Uncharacterized protein</fullName>
    </submittedName>
</protein>